<dbReference type="Proteomes" id="UP000517523">
    <property type="component" value="Unassembled WGS sequence"/>
</dbReference>
<dbReference type="RefSeq" id="WP_281382366.1">
    <property type="nucleotide sequence ID" value="NZ_JACHXJ010000001.1"/>
</dbReference>
<accession>A0A839TI75</accession>
<gene>
    <name evidence="1" type="ORF">FHS19_000986</name>
</gene>
<dbReference type="AlphaFoldDB" id="A0A839TI75"/>
<sequence>MIPLACFFLLAEQPASYIVERVDLETYTSEPVRIIHRAVRA</sequence>
<evidence type="ECO:0000313" key="2">
    <source>
        <dbReference type="Proteomes" id="UP000517523"/>
    </source>
</evidence>
<dbReference type="EMBL" id="JACHXJ010000001">
    <property type="protein sequence ID" value="MBB3126332.1"/>
    <property type="molecule type" value="Genomic_DNA"/>
</dbReference>
<comment type="caution">
    <text evidence="1">The sequence shown here is derived from an EMBL/GenBank/DDBJ whole genome shotgun (WGS) entry which is preliminary data.</text>
</comment>
<evidence type="ECO:0000313" key="1">
    <source>
        <dbReference type="EMBL" id="MBB3126332.1"/>
    </source>
</evidence>
<reference evidence="1 2" key="1">
    <citation type="submission" date="2020-08" db="EMBL/GenBank/DDBJ databases">
        <title>Genomic Encyclopedia of Type Strains, Phase III (KMG-III): the genomes of soil and plant-associated and newly described type strains.</title>
        <authorList>
            <person name="Whitman W."/>
        </authorList>
    </citation>
    <scope>NUCLEOTIDE SEQUENCE [LARGE SCALE GENOMIC DNA]</scope>
    <source>
        <strain evidence="1 2">CECT 5831</strain>
    </source>
</reference>
<name>A0A839TI75_9BACL</name>
<protein>
    <submittedName>
        <fullName evidence="1">Uncharacterized protein</fullName>
    </submittedName>
</protein>
<proteinExistence type="predicted"/>
<organism evidence="1 2">
    <name type="scientific">Paenibacillus rhizosphaerae</name>
    <dbReference type="NCBI Taxonomy" id="297318"/>
    <lineage>
        <taxon>Bacteria</taxon>
        <taxon>Bacillati</taxon>
        <taxon>Bacillota</taxon>
        <taxon>Bacilli</taxon>
        <taxon>Bacillales</taxon>
        <taxon>Paenibacillaceae</taxon>
        <taxon>Paenibacillus</taxon>
    </lineage>
</organism>